<name>A0A931CB32_9ACTN</name>
<accession>A0A931CB32</accession>
<reference evidence="2" key="1">
    <citation type="submission" date="2020-11" db="EMBL/GenBank/DDBJ databases">
        <title>Isolation and identification of active actinomycetes.</title>
        <authorList>
            <person name="Sun X."/>
        </authorList>
    </citation>
    <scope>NUCLEOTIDE SEQUENCE</scope>
    <source>
        <strain evidence="2">NEAU-A11</strain>
    </source>
</reference>
<proteinExistence type="predicted"/>
<dbReference type="AlphaFoldDB" id="A0A931CB32"/>
<sequence>MGFIKRRLRSFVWLGLPVIAAAGLFFGLRDGGAAWKAHRGEGVAGTFVATSAMCKVTGDSCSTVYGTFTAADGSVKREDVVLYEAPKELSGGGEAAALDSGAPHGVFLADGGSSYVMYTIFTVGGALAAIAWVLFLVTRLRRRSQVAA</sequence>
<evidence type="ECO:0000313" key="3">
    <source>
        <dbReference type="Proteomes" id="UP000598146"/>
    </source>
</evidence>
<evidence type="ECO:0000313" key="2">
    <source>
        <dbReference type="EMBL" id="MBG0564692.1"/>
    </source>
</evidence>
<feature type="transmembrane region" description="Helical" evidence="1">
    <location>
        <begin position="12"/>
        <end position="28"/>
    </location>
</feature>
<comment type="caution">
    <text evidence="2">The sequence shown here is derived from an EMBL/GenBank/DDBJ whole genome shotgun (WGS) entry which is preliminary data.</text>
</comment>
<keyword evidence="3" id="KW-1185">Reference proteome</keyword>
<dbReference type="EMBL" id="JADQTO010000012">
    <property type="protein sequence ID" value="MBG0564692.1"/>
    <property type="molecule type" value="Genomic_DNA"/>
</dbReference>
<keyword evidence="1" id="KW-1133">Transmembrane helix</keyword>
<keyword evidence="1" id="KW-0812">Transmembrane</keyword>
<dbReference type="Proteomes" id="UP000598146">
    <property type="component" value="Unassembled WGS sequence"/>
</dbReference>
<protein>
    <submittedName>
        <fullName evidence="2">Uncharacterized protein</fullName>
    </submittedName>
</protein>
<keyword evidence="1" id="KW-0472">Membrane</keyword>
<organism evidence="2 3">
    <name type="scientific">Actinoplanes aureus</name>
    <dbReference type="NCBI Taxonomy" id="2792083"/>
    <lineage>
        <taxon>Bacteria</taxon>
        <taxon>Bacillati</taxon>
        <taxon>Actinomycetota</taxon>
        <taxon>Actinomycetes</taxon>
        <taxon>Micromonosporales</taxon>
        <taxon>Micromonosporaceae</taxon>
        <taxon>Actinoplanes</taxon>
    </lineage>
</organism>
<dbReference type="RefSeq" id="WP_196416477.1">
    <property type="nucleotide sequence ID" value="NZ_JADQTO010000012.1"/>
</dbReference>
<evidence type="ECO:0000256" key="1">
    <source>
        <dbReference type="SAM" id="Phobius"/>
    </source>
</evidence>
<gene>
    <name evidence="2" type="ORF">I4J89_24905</name>
</gene>
<feature type="transmembrane region" description="Helical" evidence="1">
    <location>
        <begin position="115"/>
        <end position="137"/>
    </location>
</feature>